<reference evidence="2 3" key="1">
    <citation type="journal article" date="2016" name="Nat. Commun.">
        <title>Thousands of microbial genomes shed light on interconnected biogeochemical processes in an aquifer system.</title>
        <authorList>
            <person name="Anantharaman K."/>
            <person name="Brown C.T."/>
            <person name="Hug L.A."/>
            <person name="Sharon I."/>
            <person name="Castelle C.J."/>
            <person name="Probst A.J."/>
            <person name="Thomas B.C."/>
            <person name="Singh A."/>
            <person name="Wilkins M.J."/>
            <person name="Karaoz U."/>
            <person name="Brodie E.L."/>
            <person name="Williams K.H."/>
            <person name="Hubbard S.S."/>
            <person name="Banfield J.F."/>
        </authorList>
    </citation>
    <scope>NUCLEOTIDE SEQUENCE [LARGE SCALE GENOMIC DNA]</scope>
</reference>
<dbReference type="STRING" id="1798370.A2Z00_01100"/>
<comment type="caution">
    <text evidence="2">The sequence shown here is derived from an EMBL/GenBank/DDBJ whole genome shotgun (WGS) entry which is preliminary data.</text>
</comment>
<feature type="transmembrane region" description="Helical" evidence="1">
    <location>
        <begin position="34"/>
        <end position="54"/>
    </location>
</feature>
<organism evidence="2 3">
    <name type="scientific">Candidatus Gottesmanbacteria bacterium RBG_13_45_10</name>
    <dbReference type="NCBI Taxonomy" id="1798370"/>
    <lineage>
        <taxon>Bacteria</taxon>
        <taxon>Candidatus Gottesmaniibacteriota</taxon>
    </lineage>
</organism>
<feature type="transmembrane region" description="Helical" evidence="1">
    <location>
        <begin position="82"/>
        <end position="98"/>
    </location>
</feature>
<evidence type="ECO:0000313" key="2">
    <source>
        <dbReference type="EMBL" id="OGG11638.1"/>
    </source>
</evidence>
<gene>
    <name evidence="2" type="ORF">A2Z00_01100</name>
</gene>
<dbReference type="EMBL" id="MFIZ01000022">
    <property type="protein sequence ID" value="OGG11638.1"/>
    <property type="molecule type" value="Genomic_DNA"/>
</dbReference>
<keyword evidence="1" id="KW-1133">Transmembrane helix</keyword>
<evidence type="ECO:0000313" key="3">
    <source>
        <dbReference type="Proteomes" id="UP000177268"/>
    </source>
</evidence>
<accession>A0A1F5ZGK9</accession>
<dbReference type="AlphaFoldDB" id="A0A1F5ZGK9"/>
<evidence type="ECO:0000256" key="1">
    <source>
        <dbReference type="SAM" id="Phobius"/>
    </source>
</evidence>
<protein>
    <submittedName>
        <fullName evidence="2">Uncharacterized protein</fullName>
    </submittedName>
</protein>
<keyword evidence="1" id="KW-0472">Membrane</keyword>
<feature type="transmembrane region" description="Helical" evidence="1">
    <location>
        <begin position="7"/>
        <end position="28"/>
    </location>
</feature>
<sequence length="101" mass="11902">MQNRPRNIWWLIISISGLSAIGWIIHTFPPEGPILGVFFLFLFAVSYFASLFLFNIVRRSLTISLGVMLFFMLRYLQLHNPLYIILLIACLFSLELYFQKR</sequence>
<dbReference type="Proteomes" id="UP000177268">
    <property type="component" value="Unassembled WGS sequence"/>
</dbReference>
<name>A0A1F5ZGK9_9BACT</name>
<keyword evidence="1" id="KW-0812">Transmembrane</keyword>
<proteinExistence type="predicted"/>